<name>A0A811GG67_9GAMM</name>
<dbReference type="RefSeq" id="WP_174560333.1">
    <property type="nucleotide sequence ID" value="NZ_CADDTS010000042.1"/>
</dbReference>
<dbReference type="Proteomes" id="UP000489961">
    <property type="component" value="Unassembled WGS sequence"/>
</dbReference>
<proteinExistence type="predicted"/>
<comment type="caution">
    <text evidence="1">The sequence shown here is derived from an EMBL/GenBank/DDBJ whole genome shotgun (WGS) entry which is preliminary data.</text>
</comment>
<organism evidence="1 2">
    <name type="scientific">Acinetobacter bouvetii</name>
    <dbReference type="NCBI Taxonomy" id="202951"/>
    <lineage>
        <taxon>Bacteria</taxon>
        <taxon>Pseudomonadati</taxon>
        <taxon>Pseudomonadota</taxon>
        <taxon>Gammaproteobacteria</taxon>
        <taxon>Moraxellales</taxon>
        <taxon>Moraxellaceae</taxon>
        <taxon>Acinetobacter</taxon>
    </lineage>
</organism>
<dbReference type="AlphaFoldDB" id="A0A811GG67"/>
<gene>
    <name evidence="1" type="ORF">SFB21_2518</name>
</gene>
<protein>
    <submittedName>
        <fullName evidence="1">Uncharacterized protein</fullName>
    </submittedName>
</protein>
<reference evidence="1 2" key="1">
    <citation type="submission" date="2020-02" db="EMBL/GenBank/DDBJ databases">
        <authorList>
            <person name="Chaudhuri R."/>
        </authorList>
    </citation>
    <scope>NUCLEOTIDE SEQUENCE [LARGE SCALE GENOMIC DNA]</scope>
    <source>
        <strain evidence="1">SFB21</strain>
    </source>
</reference>
<evidence type="ECO:0000313" key="2">
    <source>
        <dbReference type="Proteomes" id="UP000489961"/>
    </source>
</evidence>
<dbReference type="EMBL" id="CADDTS010000042">
    <property type="protein sequence ID" value="CAB1220097.1"/>
    <property type="molecule type" value="Genomic_DNA"/>
</dbReference>
<accession>A0A811GG67</accession>
<sequence>MRLFVIFLGLITAFWGINQYLVHKALDHFVLLQAVKQNDLTEYEKIKKLNIGLTSLPNDDVEDGVRNLLRYYLRNKIAGANDEGQRLWATSLVQQLQDAKVKGNCEAIAYYDEQPSNRKTIQSLLTPITQQQAAHAISYIITHKRVNNSTCPHRTCTVQQPKEWEIVEKRMIEQFGPDVKLFNLGLNEKDKNKQCDLKIRLFENILALPPQQSAIVLHWFFANSIANRIAIF</sequence>
<evidence type="ECO:0000313" key="1">
    <source>
        <dbReference type="EMBL" id="CAB1220097.1"/>
    </source>
</evidence>